<reference evidence="16 17" key="1">
    <citation type="journal article" date="2018" name="Evol. Lett.">
        <title>Horizontal gene cluster transfer increased hallucinogenic mushroom diversity.</title>
        <authorList>
            <person name="Reynolds H.T."/>
            <person name="Vijayakumar V."/>
            <person name="Gluck-Thaler E."/>
            <person name="Korotkin H.B."/>
            <person name="Matheny P.B."/>
            <person name="Slot J.C."/>
        </authorList>
    </citation>
    <scope>NUCLEOTIDE SEQUENCE [LARGE SCALE GENOMIC DNA]</scope>
    <source>
        <strain evidence="16 17">SRW20</strain>
    </source>
</reference>
<dbReference type="PRINTS" id="PR00458">
    <property type="entry name" value="PEROXIDASE"/>
</dbReference>
<proteinExistence type="inferred from homology"/>
<dbReference type="InterPro" id="IPR002016">
    <property type="entry name" value="Haem_peroxidase"/>
</dbReference>
<dbReference type="GO" id="GO:0020037">
    <property type="term" value="F:heme binding"/>
    <property type="evidence" value="ECO:0007669"/>
    <property type="project" value="UniProtKB-UniRule"/>
</dbReference>
<evidence type="ECO:0000256" key="2">
    <source>
        <dbReference type="ARBA" id="ARBA00004305"/>
    </source>
</evidence>
<comment type="caution">
    <text evidence="16">The sequence shown here is derived from an EMBL/GenBank/DDBJ whole genome shotgun (WGS) entry which is preliminary data.</text>
</comment>
<dbReference type="FunFam" id="1.10.420.10:FF:000009">
    <property type="entry name" value="Ascorbate peroxidase"/>
    <property type="match status" value="1"/>
</dbReference>
<dbReference type="SUPFAM" id="SSF48113">
    <property type="entry name" value="Heme-dependent peroxidases"/>
    <property type="match status" value="1"/>
</dbReference>
<dbReference type="InParanoid" id="A0A409W9N3"/>
<dbReference type="GO" id="GO:0046872">
    <property type="term" value="F:metal ion binding"/>
    <property type="evidence" value="ECO:0007669"/>
    <property type="project" value="UniProtKB-UniRule"/>
</dbReference>
<evidence type="ECO:0000259" key="15">
    <source>
        <dbReference type="PROSITE" id="PS50873"/>
    </source>
</evidence>
<gene>
    <name evidence="16" type="ORF">CVT26_008347</name>
</gene>
<dbReference type="InterPro" id="IPR019794">
    <property type="entry name" value="Peroxidases_AS"/>
</dbReference>
<dbReference type="EMBL" id="NHYE01005280">
    <property type="protein sequence ID" value="PPQ75211.1"/>
    <property type="molecule type" value="Genomic_DNA"/>
</dbReference>
<keyword evidence="17" id="KW-1185">Reference proteome</keyword>
<comment type="similarity">
    <text evidence="4">Belongs to the peroxidase family. Cytochrome c peroxidase subfamily.</text>
</comment>
<dbReference type="EC" id="1.11.1.-" evidence="13"/>
<evidence type="ECO:0000256" key="3">
    <source>
        <dbReference type="ARBA" id="ARBA00004569"/>
    </source>
</evidence>
<evidence type="ECO:0000256" key="1">
    <source>
        <dbReference type="ARBA" id="ARBA00003917"/>
    </source>
</evidence>
<dbReference type="InterPro" id="IPR044831">
    <property type="entry name" value="Ccp1-like"/>
</dbReference>
<dbReference type="OrthoDB" id="2859658at2759"/>
<dbReference type="FunFam" id="1.10.520.10:FF:000005">
    <property type="entry name" value="Cytochrome c peroxidase"/>
    <property type="match status" value="1"/>
</dbReference>
<evidence type="ECO:0000256" key="6">
    <source>
        <dbReference type="ARBA" id="ARBA00022617"/>
    </source>
</evidence>
<dbReference type="Gene3D" id="1.10.520.10">
    <property type="match status" value="1"/>
</dbReference>
<accession>A0A409W9N3</accession>
<dbReference type="PROSITE" id="PS50873">
    <property type="entry name" value="PEROXIDASE_4"/>
    <property type="match status" value="1"/>
</dbReference>
<dbReference type="Proteomes" id="UP000284706">
    <property type="component" value="Unassembled WGS sequence"/>
</dbReference>
<dbReference type="GO" id="GO:0004130">
    <property type="term" value="F:cytochrome-c peroxidase activity"/>
    <property type="evidence" value="ECO:0007669"/>
    <property type="project" value="UniProtKB-EC"/>
</dbReference>
<dbReference type="Gene3D" id="1.10.420.10">
    <property type="entry name" value="Peroxidase, domain 2"/>
    <property type="match status" value="1"/>
</dbReference>
<dbReference type="InterPro" id="IPR010255">
    <property type="entry name" value="Haem_peroxidase_sf"/>
</dbReference>
<evidence type="ECO:0000256" key="11">
    <source>
        <dbReference type="ARBA" id="ARBA00023128"/>
    </source>
</evidence>
<feature type="domain" description="Plant heme peroxidase family profile" evidence="15">
    <location>
        <begin position="168"/>
        <end position="383"/>
    </location>
</feature>
<keyword evidence="10" id="KW-0408">Iron</keyword>
<dbReference type="GO" id="GO:0042744">
    <property type="term" value="P:hydrogen peroxide catabolic process"/>
    <property type="evidence" value="ECO:0007669"/>
    <property type="project" value="TreeGrafter"/>
</dbReference>
<dbReference type="PANTHER" id="PTHR31356:SF58">
    <property type="entry name" value="CYTOCHROME C PEROXIDASE, MITOCHONDRIAL"/>
    <property type="match status" value="1"/>
</dbReference>
<dbReference type="Pfam" id="PF00141">
    <property type="entry name" value="peroxidase"/>
    <property type="match status" value="1"/>
</dbReference>
<evidence type="ECO:0000256" key="8">
    <source>
        <dbReference type="ARBA" id="ARBA00022946"/>
    </source>
</evidence>
<evidence type="ECO:0000313" key="16">
    <source>
        <dbReference type="EMBL" id="PPQ75211.1"/>
    </source>
</evidence>
<comment type="function">
    <text evidence="1">Destroys radicals which are normally produced within the cells and which are toxic to biological systems.</text>
</comment>
<dbReference type="PROSITE" id="PS00435">
    <property type="entry name" value="PEROXIDASE_1"/>
    <property type="match status" value="1"/>
</dbReference>
<keyword evidence="9 13" id="KW-0560">Oxidoreductase</keyword>
<dbReference type="GO" id="GO:0005759">
    <property type="term" value="C:mitochondrial matrix"/>
    <property type="evidence" value="ECO:0007669"/>
    <property type="project" value="UniProtKB-SubCell"/>
</dbReference>
<keyword evidence="8" id="KW-0809">Transit peptide</keyword>
<dbReference type="PROSITE" id="PS00436">
    <property type="entry name" value="PEROXIDASE_2"/>
    <property type="match status" value="1"/>
</dbReference>
<evidence type="ECO:0000313" key="17">
    <source>
        <dbReference type="Proteomes" id="UP000284706"/>
    </source>
</evidence>
<dbReference type="PANTHER" id="PTHR31356">
    <property type="entry name" value="THYLAKOID LUMENAL 29 KDA PROTEIN, CHLOROPLASTIC-RELATED"/>
    <property type="match status" value="1"/>
</dbReference>
<keyword evidence="7" id="KW-0479">Metal-binding</keyword>
<evidence type="ECO:0000256" key="13">
    <source>
        <dbReference type="RuleBase" id="RU363051"/>
    </source>
</evidence>
<dbReference type="GO" id="GO:0005758">
    <property type="term" value="C:mitochondrial intermembrane space"/>
    <property type="evidence" value="ECO:0007669"/>
    <property type="project" value="UniProtKB-SubCell"/>
</dbReference>
<dbReference type="AlphaFoldDB" id="A0A409W9N3"/>
<protein>
    <recommendedName>
        <fullName evidence="13">Peroxidase</fullName>
        <ecNumber evidence="13">1.11.1.-</ecNumber>
    </recommendedName>
</protein>
<name>A0A409W9N3_9AGAR</name>
<dbReference type="GO" id="GO:0000302">
    <property type="term" value="P:response to reactive oxygen species"/>
    <property type="evidence" value="ECO:0007669"/>
    <property type="project" value="TreeGrafter"/>
</dbReference>
<evidence type="ECO:0000256" key="5">
    <source>
        <dbReference type="ARBA" id="ARBA00022559"/>
    </source>
</evidence>
<keyword evidence="11" id="KW-0496">Mitochondrion</keyword>
<comment type="catalytic activity">
    <reaction evidence="12">
        <text>2 Fe(II)-[cytochrome c] + H2O2 + 2 H(+) = 2 Fe(III)-[cytochrome c] + 2 H2O</text>
        <dbReference type="Rhea" id="RHEA:16581"/>
        <dbReference type="Rhea" id="RHEA-COMP:10350"/>
        <dbReference type="Rhea" id="RHEA-COMP:14399"/>
        <dbReference type="ChEBI" id="CHEBI:15377"/>
        <dbReference type="ChEBI" id="CHEBI:15378"/>
        <dbReference type="ChEBI" id="CHEBI:16240"/>
        <dbReference type="ChEBI" id="CHEBI:29033"/>
        <dbReference type="ChEBI" id="CHEBI:29034"/>
        <dbReference type="EC" id="1.11.1.5"/>
    </reaction>
</comment>
<keyword evidence="5 13" id="KW-0575">Peroxidase</keyword>
<sequence length="383" mass="42990">MSFSVFRASVRNAAAHNPMRRATRLPRTTFRNTFHRKYSEQTTPPPPAPEAKSSNTALYFSLGAAAVGAAGYYFYSTNAENAVKSGVQAAKVKANFVPTKEDYQKVYKRIAEIIDDAGDYDDGSYGPVLLRLAWHSSGTYDKETNTGGSNYATMRFEPESKHGANAGLDVARNLMEKVHEEFPWISYGDLWTLAGVAAVQEMGGPKIPWRPGRIDGVAAQATPDGRLPDASQGADHVRNIFYRMGFNDQEIVALIGAHALGRCHRDRSGYEGPWTFAPTTVTNDFYRLLFDEKWVWKNWDGPKQLEDKKTRSLMMLPTDYVLVQDKTFKKFAKAYADNEDLWRQDFAKALATLFELGVPTQQFVSSEPWLLPTVDELNSQEKK</sequence>
<evidence type="ECO:0000256" key="9">
    <source>
        <dbReference type="ARBA" id="ARBA00023002"/>
    </source>
</evidence>
<comment type="subcellular location">
    <subcellularLocation>
        <location evidence="3">Mitochondrion intermembrane space</location>
    </subcellularLocation>
    <subcellularLocation>
        <location evidence="2">Mitochondrion matrix</location>
    </subcellularLocation>
</comment>
<dbReference type="STRING" id="231916.A0A409W9N3"/>
<evidence type="ECO:0000256" key="12">
    <source>
        <dbReference type="ARBA" id="ARBA00049265"/>
    </source>
</evidence>
<feature type="region of interest" description="Disordered" evidence="14">
    <location>
        <begin position="30"/>
        <end position="52"/>
    </location>
</feature>
<evidence type="ECO:0000256" key="7">
    <source>
        <dbReference type="ARBA" id="ARBA00022723"/>
    </source>
</evidence>
<evidence type="ECO:0000256" key="10">
    <source>
        <dbReference type="ARBA" id="ARBA00023004"/>
    </source>
</evidence>
<dbReference type="PRINTS" id="PR00459">
    <property type="entry name" value="ASPEROXIDASE"/>
</dbReference>
<dbReference type="InterPro" id="IPR002207">
    <property type="entry name" value="Peroxidase_I"/>
</dbReference>
<keyword evidence="6" id="KW-0349">Heme</keyword>
<evidence type="ECO:0000256" key="14">
    <source>
        <dbReference type="SAM" id="MobiDB-lite"/>
    </source>
</evidence>
<organism evidence="16 17">
    <name type="scientific">Gymnopilus dilepis</name>
    <dbReference type="NCBI Taxonomy" id="231916"/>
    <lineage>
        <taxon>Eukaryota</taxon>
        <taxon>Fungi</taxon>
        <taxon>Dikarya</taxon>
        <taxon>Basidiomycota</taxon>
        <taxon>Agaricomycotina</taxon>
        <taxon>Agaricomycetes</taxon>
        <taxon>Agaricomycetidae</taxon>
        <taxon>Agaricales</taxon>
        <taxon>Agaricineae</taxon>
        <taxon>Hymenogastraceae</taxon>
        <taxon>Gymnopilus</taxon>
    </lineage>
</organism>
<evidence type="ECO:0000256" key="4">
    <source>
        <dbReference type="ARBA" id="ARBA00005997"/>
    </source>
</evidence>
<dbReference type="CDD" id="cd00691">
    <property type="entry name" value="ascorbate_peroxidase"/>
    <property type="match status" value="1"/>
</dbReference>
<dbReference type="InterPro" id="IPR019793">
    <property type="entry name" value="Peroxidases_heam-ligand_BS"/>
</dbReference>
<dbReference type="GO" id="GO:0034599">
    <property type="term" value="P:cellular response to oxidative stress"/>
    <property type="evidence" value="ECO:0007669"/>
    <property type="project" value="InterPro"/>
</dbReference>